<dbReference type="InterPro" id="IPR007722">
    <property type="entry name" value="DCP2_BoxA"/>
</dbReference>
<dbReference type="CDD" id="cd03672">
    <property type="entry name" value="NUDIX_Dcp2p_Nudt20"/>
    <property type="match status" value="1"/>
</dbReference>
<gene>
    <name evidence="11" type="primary">LOC100200480</name>
</gene>
<reference evidence="11" key="1">
    <citation type="submission" date="2025-08" db="UniProtKB">
        <authorList>
            <consortium name="RefSeq"/>
        </authorList>
    </citation>
    <scope>IDENTIFICATION</scope>
</reference>
<dbReference type="PROSITE" id="PS00893">
    <property type="entry name" value="NUDIX_BOX"/>
    <property type="match status" value="1"/>
</dbReference>
<dbReference type="InterPro" id="IPR000086">
    <property type="entry name" value="NUDIX_hydrolase_dom"/>
</dbReference>
<dbReference type="InterPro" id="IPR020084">
    <property type="entry name" value="NUDIX_hydrolase_CS"/>
</dbReference>
<dbReference type="Proteomes" id="UP001652625">
    <property type="component" value="Chromosome 13"/>
</dbReference>
<dbReference type="GO" id="GO:0016787">
    <property type="term" value="F:hydrolase activity"/>
    <property type="evidence" value="ECO:0007669"/>
    <property type="project" value="UniProtKB-KW"/>
</dbReference>
<dbReference type="PROSITE" id="PS51462">
    <property type="entry name" value="NUDIX"/>
    <property type="match status" value="1"/>
</dbReference>
<keyword evidence="10" id="KW-1185">Reference proteome</keyword>
<dbReference type="RefSeq" id="XP_065672857.1">
    <property type="nucleotide sequence ID" value="XM_065816785.1"/>
</dbReference>
<dbReference type="SUPFAM" id="SSF55811">
    <property type="entry name" value="Nudix"/>
    <property type="match status" value="1"/>
</dbReference>
<accession>A0ABM4DEM0</accession>
<name>A0ABM4DEM0_HYDVU</name>
<keyword evidence="6 11" id="KW-0378">Hydrolase</keyword>
<feature type="domain" description="Nudix hydrolase" evidence="9">
    <location>
        <begin position="100"/>
        <end position="229"/>
    </location>
</feature>
<dbReference type="InterPro" id="IPR036189">
    <property type="entry name" value="DCP2_BoxA_sf"/>
</dbReference>
<comment type="subcellular location">
    <subcellularLocation>
        <location evidence="2">Cytoplasm</location>
    </subcellularLocation>
</comment>
<evidence type="ECO:0000256" key="4">
    <source>
        <dbReference type="ARBA" id="ARBA00022490"/>
    </source>
</evidence>
<evidence type="ECO:0000313" key="10">
    <source>
        <dbReference type="Proteomes" id="UP001652625"/>
    </source>
</evidence>
<sequence length="502" mass="58247">MSDENGTQHLPSIPRDVLQDLCSRFLINIPENEKNNLVRICFQIELAHWYYIDFSRQENPDLPSCDMKNFIFIIFNEFEFLNKKKQSIQSIYENWKQYKVRVPVYGAILLDEELENCLLVQGFHKKISWGFPKGKVNKDEGGLECAAREVWEETGYDIRPIAHPDQFIENTIHDHQVRLYIVAGVVKNFDFKPNTRGEIKEIRWFPIQHLPTHKKDPAPKEVFGLFANNFFMIHTFIKPLRKWIQEKSESMGSFKIKPPITLSHPECALVFDDSHSIQQKRHEEAEKFRRMHMLINPLQSSKESENTLKSLLGLNTSKTKIQTQPDAIRKLLTGNLDISPHHPFQETFKQSVTCTNDIVVQHENKQYINALSHSQSLKNYQVPFENQVIKPKFQHEAVSNFTKNSNGQSQTKKSVNVDQDINKFGCDGEKQIPLTLSVTSSLHFHNNRSLDCYDTEVPFKGKSDTKCSIKPRTSKLSDFAFKAPAFLNFKFNSEEILSKLIC</sequence>
<evidence type="ECO:0000259" key="9">
    <source>
        <dbReference type="PROSITE" id="PS51462"/>
    </source>
</evidence>
<protein>
    <submittedName>
        <fullName evidence="11">M7GpppN-mRNA hydrolase</fullName>
    </submittedName>
</protein>
<dbReference type="InterPro" id="IPR044099">
    <property type="entry name" value="Dcp2_NUDIX"/>
</dbReference>
<dbReference type="SMART" id="SM01125">
    <property type="entry name" value="DCP2"/>
    <property type="match status" value="1"/>
</dbReference>
<evidence type="ECO:0000256" key="3">
    <source>
        <dbReference type="ARBA" id="ARBA00005279"/>
    </source>
</evidence>
<dbReference type="InterPro" id="IPR015797">
    <property type="entry name" value="NUDIX_hydrolase-like_dom_sf"/>
</dbReference>
<comment type="cofactor">
    <cofactor evidence="1">
        <name>Mn(2+)</name>
        <dbReference type="ChEBI" id="CHEBI:29035"/>
    </cofactor>
</comment>
<keyword evidence="7" id="KW-0694">RNA-binding</keyword>
<comment type="similarity">
    <text evidence="3">Belongs to the Nudix hydrolase family. DCP2 subfamily.</text>
</comment>
<keyword evidence="8" id="KW-0464">Manganese</keyword>
<evidence type="ECO:0000256" key="5">
    <source>
        <dbReference type="ARBA" id="ARBA00022723"/>
    </source>
</evidence>
<dbReference type="Gene3D" id="3.90.79.10">
    <property type="entry name" value="Nucleoside Triphosphate Pyrophosphohydrolase"/>
    <property type="match status" value="1"/>
</dbReference>
<dbReference type="Pfam" id="PF05026">
    <property type="entry name" value="DCP2"/>
    <property type="match status" value="1"/>
</dbReference>
<evidence type="ECO:0000256" key="2">
    <source>
        <dbReference type="ARBA" id="ARBA00004496"/>
    </source>
</evidence>
<proteinExistence type="inferred from homology"/>
<evidence type="ECO:0000256" key="1">
    <source>
        <dbReference type="ARBA" id="ARBA00001936"/>
    </source>
</evidence>
<dbReference type="PANTHER" id="PTHR23114:SF17">
    <property type="entry name" value="M7GPPPN-MRNA HYDROLASE"/>
    <property type="match status" value="1"/>
</dbReference>
<keyword evidence="5" id="KW-0479">Metal-binding</keyword>
<dbReference type="SUPFAM" id="SSF140586">
    <property type="entry name" value="Dcp2 domain-like"/>
    <property type="match status" value="1"/>
</dbReference>
<evidence type="ECO:0000256" key="8">
    <source>
        <dbReference type="ARBA" id="ARBA00023211"/>
    </source>
</evidence>
<dbReference type="Pfam" id="PF00293">
    <property type="entry name" value="NUDIX"/>
    <property type="match status" value="1"/>
</dbReference>
<evidence type="ECO:0000313" key="11">
    <source>
        <dbReference type="RefSeq" id="XP_065672857.1"/>
    </source>
</evidence>
<dbReference type="PANTHER" id="PTHR23114">
    <property type="entry name" value="M7GPPPN-MRNA HYDROLASE"/>
    <property type="match status" value="1"/>
</dbReference>
<organism evidence="10 11">
    <name type="scientific">Hydra vulgaris</name>
    <name type="common">Hydra</name>
    <name type="synonym">Hydra attenuata</name>
    <dbReference type="NCBI Taxonomy" id="6087"/>
    <lineage>
        <taxon>Eukaryota</taxon>
        <taxon>Metazoa</taxon>
        <taxon>Cnidaria</taxon>
        <taxon>Hydrozoa</taxon>
        <taxon>Hydroidolina</taxon>
        <taxon>Anthoathecata</taxon>
        <taxon>Aplanulata</taxon>
        <taxon>Hydridae</taxon>
        <taxon>Hydra</taxon>
    </lineage>
</organism>
<keyword evidence="4" id="KW-0963">Cytoplasm</keyword>
<evidence type="ECO:0000256" key="7">
    <source>
        <dbReference type="ARBA" id="ARBA00022884"/>
    </source>
</evidence>
<dbReference type="Gene3D" id="1.10.10.1050">
    <property type="entry name" value="Dcp2, box A domain"/>
    <property type="match status" value="1"/>
</dbReference>
<dbReference type="GeneID" id="100200480"/>
<evidence type="ECO:0000256" key="6">
    <source>
        <dbReference type="ARBA" id="ARBA00022801"/>
    </source>
</evidence>